<feature type="region of interest" description="Disordered" evidence="1">
    <location>
        <begin position="592"/>
        <end position="614"/>
    </location>
</feature>
<evidence type="ECO:0008006" key="4">
    <source>
        <dbReference type="Google" id="ProtNLM"/>
    </source>
</evidence>
<feature type="region of interest" description="Disordered" evidence="1">
    <location>
        <begin position="32"/>
        <end position="95"/>
    </location>
</feature>
<feature type="compositionally biased region" description="Basic and acidic residues" evidence="1">
    <location>
        <begin position="412"/>
        <end position="423"/>
    </location>
</feature>
<evidence type="ECO:0000256" key="1">
    <source>
        <dbReference type="SAM" id="MobiDB-lite"/>
    </source>
</evidence>
<reference evidence="2 3" key="1">
    <citation type="submission" date="2019-10" db="EMBL/GenBank/DDBJ databases">
        <authorList>
            <person name="Palmer J.M."/>
        </authorList>
    </citation>
    <scope>NUCLEOTIDE SEQUENCE [LARGE SCALE GENOMIC DNA]</scope>
    <source>
        <strain evidence="2 3">TWF694</strain>
    </source>
</reference>
<feature type="compositionally biased region" description="Polar residues" evidence="1">
    <location>
        <begin position="548"/>
        <end position="573"/>
    </location>
</feature>
<feature type="compositionally biased region" description="Low complexity" evidence="1">
    <location>
        <begin position="389"/>
        <end position="400"/>
    </location>
</feature>
<name>A0AAV9X9M1_9PEZI</name>
<feature type="region of interest" description="Disordered" evidence="1">
    <location>
        <begin position="177"/>
        <end position="236"/>
    </location>
</feature>
<accession>A0AAV9X9M1</accession>
<feature type="compositionally biased region" description="Basic residues" evidence="1">
    <location>
        <begin position="424"/>
        <end position="437"/>
    </location>
</feature>
<sequence length="641" mass="70806">MQKDRKTKKSAAASGSDPALASASIFGISASDFAPESSSSRSRTNLRTVAPTHIADDNDPYANPKEHRLFTPKKAYNFGKLRPSGSSSHPESVKRRKIVAKKEGIGAAKFTLRETARSRRRHRKVALRNSEEYKNMTIAEQQRAMEEIDKKIQQEIAASDREAERAWELLQTGKVIETGAVETEEGQSPVELSEEESGAQRLLLQDNTRDVTKRHNKKSSQTAQKRPKHQPHLTSLLTITDIDTDSHFDNIPIEREVSGRSRRPNSKKMSSTPKVRPEDVAKFEEMHKNDVFSPKEVRSIKKKVEQNALLRYNFLRAQAEKEPGYYALTSKNKKIKLQEVEDTVEAELFTTLNLVYTKAEKPPPPGQAAKDAALWTPRSDGVSATIYDKASSSSNAESKSTGAAQQSSAKKRMVETDLPEKTRLHNRSKSSPKKRRLAPLDFEAMDKVNKFNAGETTPSGSETVGDLNPLRRLTRSLTTATSPVPIQGNAQSNHQGDPATASKRSEPGHGTPVAKTKETVATRKRKQPHVAPVEAVETQTPPAKRSTRSQNVQVSPVASVAPTTPSSAGSSVGPQRIIRQLPRRAILAQSIAHQTDGTDIQGNDGGNEEQSDKAGVWEKVLNGDIFKDMLPWVWRGPRPKD</sequence>
<dbReference type="Proteomes" id="UP001365542">
    <property type="component" value="Unassembled WGS sequence"/>
</dbReference>
<comment type="caution">
    <text evidence="2">The sequence shown here is derived from an EMBL/GenBank/DDBJ whole genome shotgun (WGS) entry which is preliminary data.</text>
</comment>
<feature type="compositionally biased region" description="Polar residues" evidence="1">
    <location>
        <begin position="592"/>
        <end position="601"/>
    </location>
</feature>
<proteinExistence type="predicted"/>
<evidence type="ECO:0000313" key="3">
    <source>
        <dbReference type="Proteomes" id="UP001365542"/>
    </source>
</evidence>
<feature type="region of interest" description="Disordered" evidence="1">
    <location>
        <begin position="253"/>
        <end position="277"/>
    </location>
</feature>
<protein>
    <recommendedName>
        <fullName evidence="4">Something about silencing protein 4 domain-containing protein</fullName>
    </recommendedName>
</protein>
<dbReference type="EMBL" id="JAVHJO010000007">
    <property type="protein sequence ID" value="KAK6538666.1"/>
    <property type="molecule type" value="Genomic_DNA"/>
</dbReference>
<keyword evidence="3" id="KW-1185">Reference proteome</keyword>
<evidence type="ECO:0000313" key="2">
    <source>
        <dbReference type="EMBL" id="KAK6538666.1"/>
    </source>
</evidence>
<organism evidence="2 3">
    <name type="scientific">Orbilia ellipsospora</name>
    <dbReference type="NCBI Taxonomy" id="2528407"/>
    <lineage>
        <taxon>Eukaryota</taxon>
        <taxon>Fungi</taxon>
        <taxon>Dikarya</taxon>
        <taxon>Ascomycota</taxon>
        <taxon>Pezizomycotina</taxon>
        <taxon>Orbiliomycetes</taxon>
        <taxon>Orbiliales</taxon>
        <taxon>Orbiliaceae</taxon>
        <taxon>Orbilia</taxon>
    </lineage>
</organism>
<gene>
    <name evidence="2" type="ORF">TWF694_010243</name>
</gene>
<feature type="compositionally biased region" description="Polar residues" evidence="1">
    <location>
        <begin position="480"/>
        <end position="495"/>
    </location>
</feature>
<dbReference type="AlphaFoldDB" id="A0AAV9X9M1"/>
<feature type="region of interest" description="Disordered" evidence="1">
    <location>
        <begin position="388"/>
        <end position="575"/>
    </location>
</feature>